<dbReference type="Gene3D" id="3.20.20.450">
    <property type="entry name" value="EAL domain"/>
    <property type="match status" value="1"/>
</dbReference>
<dbReference type="InterPro" id="IPR000160">
    <property type="entry name" value="GGDEF_dom"/>
</dbReference>
<evidence type="ECO:0000259" key="2">
    <source>
        <dbReference type="PROSITE" id="PS50887"/>
    </source>
</evidence>
<dbReference type="InterPro" id="IPR035919">
    <property type="entry name" value="EAL_sf"/>
</dbReference>
<sequence length="649" mass="71549">MEGSEELRETLVEMRREVDILRTETTHANLLLSALDAVLCVDGDNDPFAGVFSALMPVFDYSCAIVLVERRHGDDSLECVASSQPAAVGSIWKITRLFGKALSGRIVTTVSDGGPDECPGDFGINLSGVQPALYLPLGIRNRRGLMMLLRSEDQPGFDRAHVAVARKFSLLASHALAASRANQTEAESNRLQHLTEQLKISQEALRFRANFDALTGLPNRTHIQELVDDLIRTADDDRKVAFAFLDLDDFKQVNDHHGHAIGDELLRQIAKRVKSEIRSTDIFGRISGDEFVIILNPVDQRSDASALISRVRSRLKRPFRIEGVGIKTSASIGVALYPDHGRDYDTLRRHADMAMYRAKSSSKGGVAFFNRTLGRRATEKLSLERCIRGALSNREFRCALQQKVDFRTRTIVGFEALSRWVDQSGAVHAPGEFLPLASELGVLDGITHLIVDDLIQHLPELDAKFGLATKYSINISAAQSMKMPFMLKLAQRIYDTGQAGRVILELTEESFAAIGPFQTHVLPMLREAGVSISIDDFGTGYSSLAKLADLTVDELKIDRSLVSSIHQRPRNQSILRAIESLGSALSVSVVAEGIETLEEQDYLINQTRLRLGQGYLFHKPEFIADLIAGDGGTRLPERSLAKPSSSHAA</sequence>
<dbReference type="NCBIfam" id="TIGR00254">
    <property type="entry name" value="GGDEF"/>
    <property type="match status" value="1"/>
</dbReference>
<feature type="domain" description="GGDEF" evidence="2">
    <location>
        <begin position="238"/>
        <end position="371"/>
    </location>
</feature>
<dbReference type="SMART" id="SM00267">
    <property type="entry name" value="GGDEF"/>
    <property type="match status" value="1"/>
</dbReference>
<evidence type="ECO:0000313" key="4">
    <source>
        <dbReference type="Proteomes" id="UP000007730"/>
    </source>
</evidence>
<dbReference type="SMART" id="SM00052">
    <property type="entry name" value="EAL"/>
    <property type="match status" value="1"/>
</dbReference>
<dbReference type="PANTHER" id="PTHR44757">
    <property type="entry name" value="DIGUANYLATE CYCLASE DGCP"/>
    <property type="match status" value="1"/>
</dbReference>
<name>B6JJL4_AFIC5</name>
<dbReference type="eggNOG" id="COG5001">
    <property type="taxonomic scope" value="Bacteria"/>
</dbReference>
<protein>
    <submittedName>
        <fullName evidence="3">GGDEF/EAL domain protein</fullName>
    </submittedName>
</protein>
<feature type="domain" description="EAL" evidence="1">
    <location>
        <begin position="380"/>
        <end position="634"/>
    </location>
</feature>
<dbReference type="SUPFAM" id="SSF141868">
    <property type="entry name" value="EAL domain-like"/>
    <property type="match status" value="1"/>
</dbReference>
<dbReference type="PROSITE" id="PS50887">
    <property type="entry name" value="GGDEF"/>
    <property type="match status" value="1"/>
</dbReference>
<gene>
    <name evidence="3" type="ordered locus">OCA5_c06320</name>
</gene>
<reference evidence="3 4" key="1">
    <citation type="journal article" date="2011" name="J. Bacteriol.">
        <title>Complete genome sequences of the chemolithoautotrophic Oligotropha carboxidovorans strains OM4 and OM5.</title>
        <authorList>
            <person name="Volland S."/>
            <person name="Rachinger M."/>
            <person name="Strittmatter A."/>
            <person name="Daniel R."/>
            <person name="Gottschalk G."/>
            <person name="Meyer O."/>
        </authorList>
    </citation>
    <scope>NUCLEOTIDE SEQUENCE [LARGE SCALE GENOMIC DNA]</scope>
    <source>
        <strain evidence="4">ATCC 49405 / DSM 1227 / KCTC 32145 / OM5</strain>
    </source>
</reference>
<dbReference type="Pfam" id="PF00990">
    <property type="entry name" value="GGDEF"/>
    <property type="match status" value="1"/>
</dbReference>
<dbReference type="EMBL" id="CP002826">
    <property type="protein sequence ID" value="AEI05355.1"/>
    <property type="molecule type" value="Genomic_DNA"/>
</dbReference>
<dbReference type="Gene3D" id="3.30.70.270">
    <property type="match status" value="1"/>
</dbReference>
<dbReference type="AlphaFoldDB" id="B6JJL4"/>
<dbReference type="PROSITE" id="PS50883">
    <property type="entry name" value="EAL"/>
    <property type="match status" value="1"/>
</dbReference>
<dbReference type="InterPro" id="IPR001633">
    <property type="entry name" value="EAL_dom"/>
</dbReference>
<dbReference type="OrthoDB" id="9814202at2"/>
<dbReference type="Pfam" id="PF00563">
    <property type="entry name" value="EAL"/>
    <property type="match status" value="1"/>
</dbReference>
<dbReference type="STRING" id="504832.OCA5_c06320"/>
<evidence type="ECO:0000313" key="3">
    <source>
        <dbReference type="EMBL" id="AEI05355.1"/>
    </source>
</evidence>
<dbReference type="KEGG" id="ocg:OCA5_c06320"/>
<dbReference type="PANTHER" id="PTHR44757:SF2">
    <property type="entry name" value="BIOFILM ARCHITECTURE MAINTENANCE PROTEIN MBAA"/>
    <property type="match status" value="1"/>
</dbReference>
<dbReference type="Proteomes" id="UP000007730">
    <property type="component" value="Chromosome"/>
</dbReference>
<dbReference type="RefSeq" id="WP_012564632.1">
    <property type="nucleotide sequence ID" value="NC_011386.1"/>
</dbReference>
<dbReference type="PATRIC" id="fig|504832.7.peg.661"/>
<dbReference type="HOGENOM" id="CLU_000445_70_50_5"/>
<keyword evidence="4" id="KW-1185">Reference proteome</keyword>
<proteinExistence type="predicted"/>
<organism evidence="3 4">
    <name type="scientific">Afipia carboxidovorans (strain ATCC 49405 / DSM 1227 / KCTC 32145 / OM5)</name>
    <name type="common">Oligotropha carboxidovorans</name>
    <dbReference type="NCBI Taxonomy" id="504832"/>
    <lineage>
        <taxon>Bacteria</taxon>
        <taxon>Pseudomonadati</taxon>
        <taxon>Pseudomonadota</taxon>
        <taxon>Alphaproteobacteria</taxon>
        <taxon>Hyphomicrobiales</taxon>
        <taxon>Nitrobacteraceae</taxon>
        <taxon>Afipia</taxon>
    </lineage>
</organism>
<dbReference type="InterPro" id="IPR029787">
    <property type="entry name" value="Nucleotide_cyclase"/>
</dbReference>
<dbReference type="SUPFAM" id="SSF55073">
    <property type="entry name" value="Nucleotide cyclase"/>
    <property type="match status" value="1"/>
</dbReference>
<accession>B6JJL4</accession>
<dbReference type="InterPro" id="IPR043128">
    <property type="entry name" value="Rev_trsase/Diguanyl_cyclase"/>
</dbReference>
<evidence type="ECO:0000259" key="1">
    <source>
        <dbReference type="PROSITE" id="PS50883"/>
    </source>
</evidence>
<dbReference type="CDD" id="cd01948">
    <property type="entry name" value="EAL"/>
    <property type="match status" value="1"/>
</dbReference>
<dbReference type="InterPro" id="IPR052155">
    <property type="entry name" value="Biofilm_reg_signaling"/>
</dbReference>
<dbReference type="KEGG" id="oca:OCAR_7505"/>
<dbReference type="CDD" id="cd01949">
    <property type="entry name" value="GGDEF"/>
    <property type="match status" value="1"/>
</dbReference>